<sequence length="126" mass="13544">MTHFKIYMTWLIVLILAAHETLVIEGRQIKSIKKQDVVQDSPANGVPRTRLPVAEEKATFPPGNRRSVPELVTDLRPTTPGNSPGAGHSFTEHRFDTQSGSGSSTGPGHSPGGGHSKENQVVKPNA</sequence>
<dbReference type="EMBL" id="CM042031">
    <property type="protein sequence ID" value="KAI3785044.1"/>
    <property type="molecule type" value="Genomic_DNA"/>
</dbReference>
<comment type="caution">
    <text evidence="1">The sequence shown here is derived from an EMBL/GenBank/DDBJ whole genome shotgun (WGS) entry which is preliminary data.</text>
</comment>
<accession>A0ACB9GNN1</accession>
<evidence type="ECO:0000313" key="2">
    <source>
        <dbReference type="Proteomes" id="UP001056120"/>
    </source>
</evidence>
<protein>
    <submittedName>
        <fullName evidence="1">Uncharacterized protein</fullName>
    </submittedName>
</protein>
<organism evidence="1 2">
    <name type="scientific">Smallanthus sonchifolius</name>
    <dbReference type="NCBI Taxonomy" id="185202"/>
    <lineage>
        <taxon>Eukaryota</taxon>
        <taxon>Viridiplantae</taxon>
        <taxon>Streptophyta</taxon>
        <taxon>Embryophyta</taxon>
        <taxon>Tracheophyta</taxon>
        <taxon>Spermatophyta</taxon>
        <taxon>Magnoliopsida</taxon>
        <taxon>eudicotyledons</taxon>
        <taxon>Gunneridae</taxon>
        <taxon>Pentapetalae</taxon>
        <taxon>asterids</taxon>
        <taxon>campanulids</taxon>
        <taxon>Asterales</taxon>
        <taxon>Asteraceae</taxon>
        <taxon>Asteroideae</taxon>
        <taxon>Heliantheae alliance</taxon>
        <taxon>Millerieae</taxon>
        <taxon>Smallanthus</taxon>
    </lineage>
</organism>
<name>A0ACB9GNN1_9ASTR</name>
<proteinExistence type="predicted"/>
<evidence type="ECO:0000313" key="1">
    <source>
        <dbReference type="EMBL" id="KAI3785044.1"/>
    </source>
</evidence>
<reference evidence="1 2" key="2">
    <citation type="journal article" date="2022" name="Mol. Ecol. Resour.">
        <title>The genomes of chicory, endive, great burdock and yacon provide insights into Asteraceae paleo-polyploidization history and plant inulin production.</title>
        <authorList>
            <person name="Fan W."/>
            <person name="Wang S."/>
            <person name="Wang H."/>
            <person name="Wang A."/>
            <person name="Jiang F."/>
            <person name="Liu H."/>
            <person name="Zhao H."/>
            <person name="Xu D."/>
            <person name="Zhang Y."/>
        </authorList>
    </citation>
    <scope>NUCLEOTIDE SEQUENCE [LARGE SCALE GENOMIC DNA]</scope>
    <source>
        <strain evidence="2">cv. Yunnan</strain>
        <tissue evidence="1">Leaves</tissue>
    </source>
</reference>
<keyword evidence="2" id="KW-1185">Reference proteome</keyword>
<reference evidence="2" key="1">
    <citation type="journal article" date="2022" name="Mol. Ecol. Resour.">
        <title>The genomes of chicory, endive, great burdock and yacon provide insights into Asteraceae palaeo-polyploidization history and plant inulin production.</title>
        <authorList>
            <person name="Fan W."/>
            <person name="Wang S."/>
            <person name="Wang H."/>
            <person name="Wang A."/>
            <person name="Jiang F."/>
            <person name="Liu H."/>
            <person name="Zhao H."/>
            <person name="Xu D."/>
            <person name="Zhang Y."/>
        </authorList>
    </citation>
    <scope>NUCLEOTIDE SEQUENCE [LARGE SCALE GENOMIC DNA]</scope>
    <source>
        <strain evidence="2">cv. Yunnan</strain>
    </source>
</reference>
<gene>
    <name evidence="1" type="ORF">L1987_44153</name>
</gene>
<dbReference type="Proteomes" id="UP001056120">
    <property type="component" value="Linkage Group LG14"/>
</dbReference>